<accession>A0A1H7A6Z9</accession>
<keyword evidence="4" id="KW-0732">Signal</keyword>
<dbReference type="Gene3D" id="1.25.40.10">
    <property type="entry name" value="Tetratricopeptide repeat domain"/>
    <property type="match status" value="2"/>
</dbReference>
<feature type="repeat" description="TPR" evidence="3">
    <location>
        <begin position="124"/>
        <end position="157"/>
    </location>
</feature>
<dbReference type="InterPro" id="IPR019734">
    <property type="entry name" value="TPR_rpt"/>
</dbReference>
<dbReference type="STRING" id="1416801.SAMN05192553_105188"/>
<dbReference type="InterPro" id="IPR050498">
    <property type="entry name" value="Ycf3"/>
</dbReference>
<dbReference type="InterPro" id="IPR011990">
    <property type="entry name" value="TPR-like_helical_dom_sf"/>
</dbReference>
<dbReference type="EMBL" id="FNZH01000005">
    <property type="protein sequence ID" value="SEJ57650.1"/>
    <property type="molecule type" value="Genomic_DNA"/>
</dbReference>
<evidence type="ECO:0000313" key="6">
    <source>
        <dbReference type="Proteomes" id="UP000199403"/>
    </source>
</evidence>
<dbReference type="PROSITE" id="PS50005">
    <property type="entry name" value="TPR"/>
    <property type="match status" value="2"/>
</dbReference>
<evidence type="ECO:0000256" key="3">
    <source>
        <dbReference type="PROSITE-ProRule" id="PRU00339"/>
    </source>
</evidence>
<sequence>MYNYLFPSLALFLLLASCQPSVEELFQAGVTSLEEQNYKESIAYLDRLVEKDSSHAAAWNVRGIAFFQQGALDEAIESFTKSIKLDSLNYKPFFNRGNAWMEKQSYREALIDYNRANGLDFQQSDIYYNRGLSLLGLEMYEDALVDFDMALQANPEQPAVLFNKAKAQLGNNDPVNAIASLNEVVRLDQRNASAYYLLGVTEMSALGNKEKGCTQLKMALSLGYTQAKEWVDEFCEE</sequence>
<keyword evidence="2 3" id="KW-0802">TPR repeat</keyword>
<feature type="chain" id="PRO_5011553711" evidence="4">
    <location>
        <begin position="23"/>
        <end position="237"/>
    </location>
</feature>
<dbReference type="SMART" id="SM00028">
    <property type="entry name" value="TPR"/>
    <property type="match status" value="5"/>
</dbReference>
<dbReference type="Pfam" id="PF13432">
    <property type="entry name" value="TPR_16"/>
    <property type="match status" value="2"/>
</dbReference>
<proteinExistence type="predicted"/>
<evidence type="ECO:0000313" key="5">
    <source>
        <dbReference type="EMBL" id="SEJ57650.1"/>
    </source>
</evidence>
<dbReference type="Proteomes" id="UP000199403">
    <property type="component" value="Unassembled WGS sequence"/>
</dbReference>
<dbReference type="RefSeq" id="WP_092176590.1">
    <property type="nucleotide sequence ID" value="NZ_FNZH01000005.1"/>
</dbReference>
<reference evidence="6" key="1">
    <citation type="submission" date="2016-10" db="EMBL/GenBank/DDBJ databases">
        <authorList>
            <person name="Varghese N."/>
            <person name="Submissions S."/>
        </authorList>
    </citation>
    <scope>NUCLEOTIDE SEQUENCE [LARGE SCALE GENOMIC DNA]</scope>
    <source>
        <strain evidence="6">IBRC-M 10761</strain>
    </source>
</reference>
<evidence type="ECO:0000256" key="1">
    <source>
        <dbReference type="ARBA" id="ARBA00022737"/>
    </source>
</evidence>
<keyword evidence="6" id="KW-1185">Reference proteome</keyword>
<keyword evidence="1" id="KW-0677">Repeat</keyword>
<name>A0A1H7A6Z9_9BACT</name>
<feature type="signal peptide" evidence="4">
    <location>
        <begin position="1"/>
        <end position="22"/>
    </location>
</feature>
<organism evidence="5 6">
    <name type="scientific">Cyclobacterium xiamenense</name>
    <dbReference type="NCBI Taxonomy" id="1297121"/>
    <lineage>
        <taxon>Bacteria</taxon>
        <taxon>Pseudomonadati</taxon>
        <taxon>Bacteroidota</taxon>
        <taxon>Cytophagia</taxon>
        <taxon>Cytophagales</taxon>
        <taxon>Cyclobacteriaceae</taxon>
        <taxon>Cyclobacterium</taxon>
    </lineage>
</organism>
<protein>
    <submittedName>
        <fullName evidence="5">Tetratricopeptide repeat-containing protein</fullName>
    </submittedName>
</protein>
<dbReference type="PANTHER" id="PTHR44858:SF1">
    <property type="entry name" value="UDP-N-ACETYLGLUCOSAMINE--PEPTIDE N-ACETYLGLUCOSAMINYLTRANSFERASE SPINDLY-RELATED"/>
    <property type="match status" value="1"/>
</dbReference>
<dbReference type="PANTHER" id="PTHR44858">
    <property type="entry name" value="TETRATRICOPEPTIDE REPEAT PROTEIN 6"/>
    <property type="match status" value="1"/>
</dbReference>
<dbReference type="OrthoDB" id="1452892at2"/>
<dbReference type="SUPFAM" id="SSF48452">
    <property type="entry name" value="TPR-like"/>
    <property type="match status" value="1"/>
</dbReference>
<gene>
    <name evidence="5" type="ORF">SAMN05192553_105188</name>
</gene>
<feature type="repeat" description="TPR" evidence="3">
    <location>
        <begin position="56"/>
        <end position="89"/>
    </location>
</feature>
<dbReference type="AlphaFoldDB" id="A0A1H7A6Z9"/>
<dbReference type="Pfam" id="PF00515">
    <property type="entry name" value="TPR_1"/>
    <property type="match status" value="1"/>
</dbReference>
<evidence type="ECO:0000256" key="2">
    <source>
        <dbReference type="ARBA" id="ARBA00022803"/>
    </source>
</evidence>
<evidence type="ECO:0000256" key="4">
    <source>
        <dbReference type="SAM" id="SignalP"/>
    </source>
</evidence>